<dbReference type="EMBL" id="BMAW01072850">
    <property type="protein sequence ID" value="GFT85024.1"/>
    <property type="molecule type" value="Genomic_DNA"/>
</dbReference>
<protein>
    <submittedName>
        <fullName evidence="1">Uncharacterized protein</fullName>
    </submittedName>
</protein>
<accession>A0A8X6PRD8</accession>
<sequence>MRFLSIARILITFDTSNIPTSDNSRISVWKIWTDLVGLCFLNVCEMGFEKIMSLGWTRGKEFRISLQYCVDWEEWRSSLNSSPLLKSLSHLVLSKYLQAIIPVSLFGD</sequence>
<gene>
    <name evidence="1" type="ORF">NPIL_198391</name>
</gene>
<reference evidence="1" key="1">
    <citation type="submission" date="2020-08" db="EMBL/GenBank/DDBJ databases">
        <title>Multicomponent nature underlies the extraordinary mechanical properties of spider dragline silk.</title>
        <authorList>
            <person name="Kono N."/>
            <person name="Nakamura H."/>
            <person name="Mori M."/>
            <person name="Yoshida Y."/>
            <person name="Ohtoshi R."/>
            <person name="Malay A.D."/>
            <person name="Moran D.A.P."/>
            <person name="Tomita M."/>
            <person name="Numata K."/>
            <person name="Arakawa K."/>
        </authorList>
    </citation>
    <scope>NUCLEOTIDE SEQUENCE</scope>
</reference>
<dbReference type="Proteomes" id="UP000887013">
    <property type="component" value="Unassembled WGS sequence"/>
</dbReference>
<comment type="caution">
    <text evidence="1">The sequence shown here is derived from an EMBL/GenBank/DDBJ whole genome shotgun (WGS) entry which is preliminary data.</text>
</comment>
<organism evidence="1 2">
    <name type="scientific">Nephila pilipes</name>
    <name type="common">Giant wood spider</name>
    <name type="synonym">Nephila maculata</name>
    <dbReference type="NCBI Taxonomy" id="299642"/>
    <lineage>
        <taxon>Eukaryota</taxon>
        <taxon>Metazoa</taxon>
        <taxon>Ecdysozoa</taxon>
        <taxon>Arthropoda</taxon>
        <taxon>Chelicerata</taxon>
        <taxon>Arachnida</taxon>
        <taxon>Araneae</taxon>
        <taxon>Araneomorphae</taxon>
        <taxon>Entelegynae</taxon>
        <taxon>Araneoidea</taxon>
        <taxon>Nephilidae</taxon>
        <taxon>Nephila</taxon>
    </lineage>
</organism>
<evidence type="ECO:0000313" key="1">
    <source>
        <dbReference type="EMBL" id="GFT85024.1"/>
    </source>
</evidence>
<dbReference type="AlphaFoldDB" id="A0A8X6PRD8"/>
<evidence type="ECO:0000313" key="2">
    <source>
        <dbReference type="Proteomes" id="UP000887013"/>
    </source>
</evidence>
<name>A0A8X6PRD8_NEPPI</name>
<proteinExistence type="predicted"/>
<keyword evidence="2" id="KW-1185">Reference proteome</keyword>